<evidence type="ECO:0000313" key="2">
    <source>
        <dbReference type="EMBL" id="VVO68845.1"/>
    </source>
</evidence>
<name>A0A5E7HXQ0_PSEFL</name>
<sequence length="481" mass="53194">MSLDLLDKTTRKQSLSKCDKTSNTNNLSLRKFVALAFVAILFIILRIEFSDGPINVDENIAPSVARSMVERGDFNGNWRLAENIMPYFKRDMHNFYSYNLFAIPFLKPTENETIAALRSANIALQLGALAFIWFAMKNGGIAFWRRFYTSTAIAVLPTMAFDAHLARAESLLYFLAAAVIFVASVNRSVLLRWSLAAFIIGVGTASKLTFAATAIIFLPEGLKLLRNEPTKTIRLLAISALAMLAGFAATSPYTFIEPNVFFDGLGRLMRQYSTQHLPHSNPGTGMLDWASHLVLFAVGISGAACIAIRTPLRSSPNWMIGLSIMASVIYIYFATKPVFFERNISLALLASIIVAFSLPRWRSTNLTLTASLIVMTYWSINIALLSSSRGSQITEWEINKFGMAIDRTWPLTGAADLLSTCGDRIIGVSDYGDVTSQRIKNEIGIEPMATRNGAFSKLPTSTLNTYLETSIDYYQCYGGSK</sequence>
<feature type="transmembrane region" description="Helical" evidence="1">
    <location>
        <begin position="289"/>
        <end position="308"/>
    </location>
</feature>
<feature type="transmembrane region" description="Helical" evidence="1">
    <location>
        <begin position="195"/>
        <end position="221"/>
    </location>
</feature>
<feature type="transmembrane region" description="Helical" evidence="1">
    <location>
        <begin position="115"/>
        <end position="135"/>
    </location>
</feature>
<organism evidence="2 3">
    <name type="scientific">Pseudomonas fluorescens</name>
    <dbReference type="NCBI Taxonomy" id="294"/>
    <lineage>
        <taxon>Bacteria</taxon>
        <taxon>Pseudomonadati</taxon>
        <taxon>Pseudomonadota</taxon>
        <taxon>Gammaproteobacteria</taxon>
        <taxon>Pseudomonadales</taxon>
        <taxon>Pseudomonadaceae</taxon>
        <taxon>Pseudomonas</taxon>
    </lineage>
</organism>
<keyword evidence="1" id="KW-0472">Membrane</keyword>
<accession>A0A5E7HXQ0</accession>
<dbReference type="RefSeq" id="WP_150635447.1">
    <property type="nucleotide sequence ID" value="NZ_CABVIC010000001.1"/>
</dbReference>
<feature type="transmembrane region" description="Helical" evidence="1">
    <location>
        <begin position="315"/>
        <end position="333"/>
    </location>
</feature>
<gene>
    <name evidence="2" type="ORF">PS847_01198</name>
</gene>
<reference evidence="2 3" key="1">
    <citation type="submission" date="2019-09" db="EMBL/GenBank/DDBJ databases">
        <authorList>
            <person name="Chandra G."/>
            <person name="Truman W A."/>
        </authorList>
    </citation>
    <scope>NUCLEOTIDE SEQUENCE [LARGE SCALE GENOMIC DNA]</scope>
    <source>
        <strain evidence="2">PS847</strain>
    </source>
</reference>
<feature type="transmembrane region" description="Helical" evidence="1">
    <location>
        <begin position="172"/>
        <end position="189"/>
    </location>
</feature>
<keyword evidence="1" id="KW-0812">Transmembrane</keyword>
<keyword evidence="1" id="KW-1133">Transmembrane helix</keyword>
<dbReference type="AlphaFoldDB" id="A0A5E7HXQ0"/>
<feature type="transmembrane region" description="Helical" evidence="1">
    <location>
        <begin position="233"/>
        <end position="256"/>
    </location>
</feature>
<protein>
    <recommendedName>
        <fullName evidence="4">Glycosyltransferase RgtA/B/C/D-like domain-containing protein</fullName>
    </recommendedName>
</protein>
<evidence type="ECO:0000256" key="1">
    <source>
        <dbReference type="SAM" id="Phobius"/>
    </source>
</evidence>
<dbReference type="EMBL" id="CABVIC010000001">
    <property type="protein sequence ID" value="VVO68845.1"/>
    <property type="molecule type" value="Genomic_DNA"/>
</dbReference>
<feature type="transmembrane region" description="Helical" evidence="1">
    <location>
        <begin position="32"/>
        <end position="49"/>
    </location>
</feature>
<evidence type="ECO:0000313" key="3">
    <source>
        <dbReference type="Proteomes" id="UP000326067"/>
    </source>
</evidence>
<evidence type="ECO:0008006" key="4">
    <source>
        <dbReference type="Google" id="ProtNLM"/>
    </source>
</evidence>
<proteinExistence type="predicted"/>
<feature type="transmembrane region" description="Helical" evidence="1">
    <location>
        <begin position="339"/>
        <end position="358"/>
    </location>
</feature>
<dbReference type="Proteomes" id="UP000326067">
    <property type="component" value="Unassembled WGS sequence"/>
</dbReference>